<comment type="function">
    <text evidence="12">Catalyzes the transfer of the GlcNAc-1-phosphate moiety from UDP-GlcNAc onto the carrier lipid undecaprenyl phosphate (C55-P), yielding GlcNAc-pyrophosphoryl-undecaprenyl (GlcNAc-PP-C55).</text>
</comment>
<dbReference type="AlphaFoldDB" id="A0A1M5LDJ2"/>
<dbReference type="Pfam" id="PF00953">
    <property type="entry name" value="Glycos_transf_4"/>
    <property type="match status" value="1"/>
</dbReference>
<dbReference type="InterPro" id="IPR000715">
    <property type="entry name" value="Glycosyl_transferase_4"/>
</dbReference>
<dbReference type="UniPathway" id="UPA00281"/>
<dbReference type="GO" id="GO:0030145">
    <property type="term" value="F:manganese ion binding"/>
    <property type="evidence" value="ECO:0007669"/>
    <property type="project" value="InterPro"/>
</dbReference>
<evidence type="ECO:0000256" key="2">
    <source>
        <dbReference type="ARBA" id="ARBA00022475"/>
    </source>
</evidence>
<evidence type="ECO:0000256" key="8">
    <source>
        <dbReference type="ARBA" id="ARBA00022985"/>
    </source>
</evidence>
<feature type="binding site" evidence="13">
    <location>
        <position position="153"/>
    </location>
    <ligand>
        <name>Mg(2+)</name>
        <dbReference type="ChEBI" id="CHEBI:18420"/>
    </ligand>
</feature>
<evidence type="ECO:0000313" key="14">
    <source>
        <dbReference type="EMBL" id="SHG63020.1"/>
    </source>
</evidence>
<evidence type="ECO:0000256" key="1">
    <source>
        <dbReference type="ARBA" id="ARBA00004651"/>
    </source>
</evidence>
<dbReference type="GO" id="GO:0071555">
    <property type="term" value="P:cell wall organization"/>
    <property type="evidence" value="ECO:0007669"/>
    <property type="project" value="TreeGrafter"/>
</dbReference>
<dbReference type="InterPro" id="IPR018480">
    <property type="entry name" value="PNAcMuramoyl-5peptid_Trfase_CS"/>
</dbReference>
<organism evidence="14 15">
    <name type="scientific">Marisediminitalea aggregata</name>
    <dbReference type="NCBI Taxonomy" id="634436"/>
    <lineage>
        <taxon>Bacteria</taxon>
        <taxon>Pseudomonadati</taxon>
        <taxon>Pseudomonadota</taxon>
        <taxon>Gammaproteobacteria</taxon>
        <taxon>Alteromonadales</taxon>
        <taxon>Alteromonadaceae</taxon>
        <taxon>Marisediminitalea</taxon>
    </lineage>
</organism>
<keyword evidence="5 12" id="KW-0808">Transferase</keyword>
<comment type="subcellular location">
    <subcellularLocation>
        <location evidence="12">Cell inner membrane</location>
        <topology evidence="12">Multi-pass membrane protein</topology>
    </subcellularLocation>
    <subcellularLocation>
        <location evidence="1">Cell membrane</location>
        <topology evidence="1">Multi-pass membrane protein</topology>
    </subcellularLocation>
</comment>
<feature type="transmembrane region" description="Helical" evidence="12">
    <location>
        <begin position="6"/>
        <end position="25"/>
    </location>
</feature>
<dbReference type="HAMAP" id="MF_02030">
    <property type="entry name" value="WecA_Gammaproteo"/>
    <property type="match status" value="1"/>
</dbReference>
<keyword evidence="3 12" id="KW-0997">Cell inner membrane</keyword>
<dbReference type="PROSITE" id="PS01348">
    <property type="entry name" value="MRAY_2"/>
    <property type="match status" value="1"/>
</dbReference>
<keyword evidence="6 12" id="KW-0812">Transmembrane</keyword>
<dbReference type="OrthoDB" id="9783652at2"/>
<keyword evidence="4 12" id="KW-0328">Glycosyltransferase</keyword>
<evidence type="ECO:0000256" key="7">
    <source>
        <dbReference type="ARBA" id="ARBA00022842"/>
    </source>
</evidence>
<comment type="cofactor">
    <cofactor evidence="12">
        <name>Mn(2+)</name>
        <dbReference type="ChEBI" id="CHEBI:29035"/>
    </cofactor>
</comment>
<dbReference type="GO" id="GO:0005886">
    <property type="term" value="C:plasma membrane"/>
    <property type="evidence" value="ECO:0007669"/>
    <property type="project" value="UniProtKB-SubCell"/>
</dbReference>
<evidence type="ECO:0000256" key="4">
    <source>
        <dbReference type="ARBA" id="ARBA00022676"/>
    </source>
</evidence>
<dbReference type="CDD" id="cd06853">
    <property type="entry name" value="GT_WecA_like"/>
    <property type="match status" value="1"/>
</dbReference>
<proteinExistence type="inferred from homology"/>
<evidence type="ECO:0000256" key="12">
    <source>
        <dbReference type="HAMAP-Rule" id="MF_02030"/>
    </source>
</evidence>
<evidence type="ECO:0000256" key="13">
    <source>
        <dbReference type="PIRSR" id="PIRSR600715-1"/>
    </source>
</evidence>
<dbReference type="NCBIfam" id="TIGR02380">
    <property type="entry name" value="ECA_wecA"/>
    <property type="match status" value="1"/>
</dbReference>
<dbReference type="InterPro" id="IPR012750">
    <property type="entry name" value="ECA_WecA-rel"/>
</dbReference>
<dbReference type="Proteomes" id="UP000184520">
    <property type="component" value="Unassembled WGS sequence"/>
</dbReference>
<feature type="transmembrane region" description="Helical" evidence="12">
    <location>
        <begin position="46"/>
        <end position="66"/>
    </location>
</feature>
<comment type="similarity">
    <text evidence="12">Belongs to the glycosyltransferase 4 family. WecA subfamily.</text>
</comment>
<comment type="pathway">
    <text evidence="12">Bacterial outer membrane biogenesis; LPS O-antigen biosynthesis.</text>
</comment>
<sequence>MLTYLQFIPLFTAFFVALILLVVMTPLAHQFGLVDQPSYRKRHSGIVPLTGGVAIFVAVLVASVMTDVWMKNNPLFFTASAFIVLLGMLDDRFDLSAKGRLMCQFGVASIMAWSAQNYITSLGDIFGFGSVYLGLGGYFFTLICVVGVINAINMIDGIDGLAGGMSLIVLASVVSLLLISGNGAAIMEPLVIIAAIVPFLAFNLSLKGFKGNKIFMGDAGSMFVGLTIVWLLVDHTQGVSASLRPITGVWLIGLPLMDMAAIMFRRAKKGQSVLRPDRKHLHNIFMRAGLNSRRSLVAILCLGACYCVVGILGEVYQVPDYIMFWSFMALLVVYTAAIMNIWKIIRVVRDTKRLFLGK</sequence>
<feature type="transmembrane region" description="Helical" evidence="12">
    <location>
        <begin position="185"/>
        <end position="202"/>
    </location>
</feature>
<feature type="binding site" evidence="13">
    <location>
        <position position="218"/>
    </location>
    <ligand>
        <name>Mg(2+)</name>
        <dbReference type="ChEBI" id="CHEBI:18420"/>
    </ligand>
</feature>
<feature type="transmembrane region" description="Helical" evidence="12">
    <location>
        <begin position="245"/>
        <end position="264"/>
    </location>
</feature>
<dbReference type="GO" id="GO:0009243">
    <property type="term" value="P:O antigen biosynthetic process"/>
    <property type="evidence" value="ECO:0007669"/>
    <property type="project" value="UniProtKB-UniRule"/>
</dbReference>
<evidence type="ECO:0000256" key="6">
    <source>
        <dbReference type="ARBA" id="ARBA00022692"/>
    </source>
</evidence>
<dbReference type="GO" id="GO:0036380">
    <property type="term" value="F:UDP-N-acetylglucosamine-undecaprenyl-phosphate N-acetylglucosaminephosphotransferase activity"/>
    <property type="evidence" value="ECO:0007669"/>
    <property type="project" value="UniProtKB-UniRule"/>
</dbReference>
<dbReference type="STRING" id="634436.SAMN05216361_2618"/>
<keyword evidence="7 12" id="KW-0460">Magnesium</keyword>
<evidence type="ECO:0000256" key="5">
    <source>
        <dbReference type="ARBA" id="ARBA00022679"/>
    </source>
</evidence>
<evidence type="ECO:0000313" key="15">
    <source>
        <dbReference type="Proteomes" id="UP000184520"/>
    </source>
</evidence>
<dbReference type="PANTHER" id="PTHR22926">
    <property type="entry name" value="PHOSPHO-N-ACETYLMURAMOYL-PENTAPEPTIDE-TRANSFERASE"/>
    <property type="match status" value="1"/>
</dbReference>
<dbReference type="PANTHER" id="PTHR22926:SF3">
    <property type="entry name" value="UNDECAPRENYL-PHOSPHATE ALPHA-N-ACETYLGLUCOSAMINYL 1-PHOSPHATE TRANSFERASE"/>
    <property type="match status" value="1"/>
</dbReference>
<evidence type="ECO:0000256" key="9">
    <source>
        <dbReference type="ARBA" id="ARBA00022989"/>
    </source>
</evidence>
<dbReference type="GO" id="GO:0016757">
    <property type="term" value="F:glycosyltransferase activity"/>
    <property type="evidence" value="ECO:0007669"/>
    <property type="project" value="UniProtKB-KW"/>
</dbReference>
<evidence type="ECO:0000256" key="11">
    <source>
        <dbReference type="ARBA" id="ARBA00023211"/>
    </source>
</evidence>
<comment type="catalytic activity">
    <reaction evidence="12">
        <text>di-trans,octa-cis-undecaprenyl phosphate + UDP-N-acetyl-alpha-D-glucosamine = N-acetyl-alpha-D-glucosaminyl-di-trans,octa-cis-undecaprenyl diphosphate + UMP</text>
        <dbReference type="Rhea" id="RHEA:28090"/>
        <dbReference type="ChEBI" id="CHEBI:57705"/>
        <dbReference type="ChEBI" id="CHEBI:57865"/>
        <dbReference type="ChEBI" id="CHEBI:60392"/>
        <dbReference type="ChEBI" id="CHEBI:62959"/>
        <dbReference type="EC" id="2.7.8.33"/>
    </reaction>
</comment>
<keyword evidence="2 12" id="KW-1003">Cell membrane</keyword>
<dbReference type="GO" id="GO:0000287">
    <property type="term" value="F:magnesium ion binding"/>
    <property type="evidence" value="ECO:0007669"/>
    <property type="project" value="InterPro"/>
</dbReference>
<evidence type="ECO:0000256" key="3">
    <source>
        <dbReference type="ARBA" id="ARBA00022519"/>
    </source>
</evidence>
<keyword evidence="15" id="KW-1185">Reference proteome</keyword>
<keyword evidence="9 12" id="KW-1133">Transmembrane helix</keyword>
<feature type="transmembrane region" description="Helical" evidence="12">
    <location>
        <begin position="125"/>
        <end position="149"/>
    </location>
</feature>
<gene>
    <name evidence="12" type="primary">wecA</name>
    <name evidence="14" type="ORF">SAMN05216361_2618</name>
</gene>
<comment type="cofactor">
    <cofactor evidence="12 13">
        <name>Mg(2+)</name>
        <dbReference type="ChEBI" id="CHEBI:18420"/>
    </cofactor>
</comment>
<evidence type="ECO:0000256" key="10">
    <source>
        <dbReference type="ARBA" id="ARBA00023136"/>
    </source>
</evidence>
<reference evidence="15" key="1">
    <citation type="submission" date="2016-11" db="EMBL/GenBank/DDBJ databases">
        <authorList>
            <person name="Varghese N."/>
            <person name="Submissions S."/>
        </authorList>
    </citation>
    <scope>NUCLEOTIDE SEQUENCE [LARGE SCALE GENOMIC DNA]</scope>
    <source>
        <strain evidence="15">CGMCC 1.8995</strain>
    </source>
</reference>
<keyword evidence="10 12" id="KW-0472">Membrane</keyword>
<feature type="transmembrane region" description="Helical" evidence="12">
    <location>
        <begin position="161"/>
        <end position="179"/>
    </location>
</feature>
<dbReference type="EC" id="2.7.8.33" evidence="12"/>
<dbReference type="RefSeq" id="WP_073323141.1">
    <property type="nucleotide sequence ID" value="NZ_FQWD01000004.1"/>
</dbReference>
<feature type="transmembrane region" description="Helical" evidence="12">
    <location>
        <begin position="296"/>
        <end position="316"/>
    </location>
</feature>
<protein>
    <recommendedName>
        <fullName evidence="12">Undecaprenyl-phosphate alpha-N-acetylglucosaminyl 1-phosphate transferase</fullName>
        <ecNumber evidence="12">2.7.8.33</ecNumber>
    </recommendedName>
    <alternativeName>
        <fullName evidence="12">UDP-GlcNAc:undecaprenyl-phosphate GlcNAc-1-phosphate transferase</fullName>
    </alternativeName>
    <alternativeName>
        <fullName evidence="12">Undecaprenyl-phosphate GlcNAc-1-phosphate transferase</fullName>
    </alternativeName>
</protein>
<feature type="transmembrane region" description="Helical" evidence="12">
    <location>
        <begin position="214"/>
        <end position="233"/>
    </location>
</feature>
<feature type="transmembrane region" description="Helical" evidence="12">
    <location>
        <begin position="322"/>
        <end position="342"/>
    </location>
</feature>
<keyword evidence="13" id="KW-0479">Metal-binding</keyword>
<keyword evidence="11 12" id="KW-0464">Manganese</keyword>
<dbReference type="EMBL" id="FQWD01000004">
    <property type="protein sequence ID" value="SHG63020.1"/>
    <property type="molecule type" value="Genomic_DNA"/>
</dbReference>
<dbReference type="GO" id="GO:0044038">
    <property type="term" value="P:cell wall macromolecule biosynthetic process"/>
    <property type="evidence" value="ECO:0007669"/>
    <property type="project" value="TreeGrafter"/>
</dbReference>
<dbReference type="GO" id="GO:0009276">
    <property type="term" value="C:Gram-negative-bacterium-type cell wall"/>
    <property type="evidence" value="ECO:0007669"/>
    <property type="project" value="InterPro"/>
</dbReference>
<feature type="transmembrane region" description="Helical" evidence="12">
    <location>
        <begin position="72"/>
        <end position="89"/>
    </location>
</feature>
<name>A0A1M5LDJ2_9ALTE</name>
<accession>A0A1M5LDJ2</accession>
<keyword evidence="8 12" id="KW-0448">Lipopolysaccharide biosynthesis</keyword>